<protein>
    <submittedName>
        <fullName evidence="2">Uncharacterized protein</fullName>
    </submittedName>
</protein>
<evidence type="ECO:0000313" key="3">
    <source>
        <dbReference type="Proteomes" id="UP000015241"/>
    </source>
</evidence>
<sequence length="113" mass="13269">MPELVIAAYVEYADSPTPPNEAELDREELISKKQYRRLQKLVPLRDFGWYQHNDGSCTLYKEIVYKYVDNDDDEEEPEEHEGVAETQVEVVDDDGASDWETRTMRVATPRRSW</sequence>
<proteinExistence type="predicted"/>
<dbReference type="EMBL" id="KE504241">
    <property type="protein sequence ID" value="EPS94208.1"/>
    <property type="molecule type" value="Genomic_DNA"/>
</dbReference>
<dbReference type="Proteomes" id="UP000015241">
    <property type="component" value="Unassembled WGS sequence"/>
</dbReference>
<dbReference type="AlphaFoldDB" id="S8DSP2"/>
<evidence type="ECO:0000313" key="2">
    <source>
        <dbReference type="EMBL" id="EPS94208.1"/>
    </source>
</evidence>
<evidence type="ECO:0000256" key="1">
    <source>
        <dbReference type="SAM" id="MobiDB-lite"/>
    </source>
</evidence>
<keyword evidence="3" id="KW-1185">Reference proteome</keyword>
<organism evidence="2 3">
    <name type="scientific">Fomitopsis schrenkii</name>
    <name type="common">Brown rot fungus</name>
    <dbReference type="NCBI Taxonomy" id="2126942"/>
    <lineage>
        <taxon>Eukaryota</taxon>
        <taxon>Fungi</taxon>
        <taxon>Dikarya</taxon>
        <taxon>Basidiomycota</taxon>
        <taxon>Agaricomycotina</taxon>
        <taxon>Agaricomycetes</taxon>
        <taxon>Polyporales</taxon>
        <taxon>Fomitopsis</taxon>
    </lineage>
</organism>
<dbReference type="OrthoDB" id="2801531at2759"/>
<feature type="region of interest" description="Disordered" evidence="1">
    <location>
        <begin position="72"/>
        <end position="113"/>
    </location>
</feature>
<dbReference type="InParanoid" id="S8DSP2"/>
<reference evidence="2 3" key="1">
    <citation type="journal article" date="2012" name="Science">
        <title>The Paleozoic origin of enzymatic lignin decomposition reconstructed from 31 fungal genomes.</title>
        <authorList>
            <person name="Floudas D."/>
            <person name="Binder M."/>
            <person name="Riley R."/>
            <person name="Barry K."/>
            <person name="Blanchette R.A."/>
            <person name="Henrissat B."/>
            <person name="Martinez A.T."/>
            <person name="Otillar R."/>
            <person name="Spatafora J.W."/>
            <person name="Yadav J.S."/>
            <person name="Aerts A."/>
            <person name="Benoit I."/>
            <person name="Boyd A."/>
            <person name="Carlson A."/>
            <person name="Copeland A."/>
            <person name="Coutinho P.M."/>
            <person name="de Vries R.P."/>
            <person name="Ferreira P."/>
            <person name="Findley K."/>
            <person name="Foster B."/>
            <person name="Gaskell J."/>
            <person name="Glotzer D."/>
            <person name="Gorecki P."/>
            <person name="Heitman J."/>
            <person name="Hesse C."/>
            <person name="Hori C."/>
            <person name="Igarashi K."/>
            <person name="Jurgens J.A."/>
            <person name="Kallen N."/>
            <person name="Kersten P."/>
            <person name="Kohler A."/>
            <person name="Kuees U."/>
            <person name="Kumar T.K.A."/>
            <person name="Kuo A."/>
            <person name="LaButti K."/>
            <person name="Larrondo L.F."/>
            <person name="Lindquist E."/>
            <person name="Ling A."/>
            <person name="Lombard V."/>
            <person name="Lucas S."/>
            <person name="Lundell T."/>
            <person name="Martin R."/>
            <person name="McLaughlin D.J."/>
            <person name="Morgenstern I."/>
            <person name="Morin E."/>
            <person name="Murat C."/>
            <person name="Nagy L.G."/>
            <person name="Nolan M."/>
            <person name="Ohm R.A."/>
            <person name="Patyshakuliyeva A."/>
            <person name="Rokas A."/>
            <person name="Ruiz-Duenas F.J."/>
            <person name="Sabat G."/>
            <person name="Salamov A."/>
            <person name="Samejima M."/>
            <person name="Schmutz J."/>
            <person name="Slot J.C."/>
            <person name="St John F."/>
            <person name="Stenlid J."/>
            <person name="Sun H."/>
            <person name="Sun S."/>
            <person name="Syed K."/>
            <person name="Tsang A."/>
            <person name="Wiebenga A."/>
            <person name="Young D."/>
            <person name="Pisabarro A."/>
            <person name="Eastwood D.C."/>
            <person name="Martin F."/>
            <person name="Cullen D."/>
            <person name="Grigoriev I.V."/>
            <person name="Hibbett D.S."/>
        </authorList>
    </citation>
    <scope>NUCLEOTIDE SEQUENCE</scope>
    <source>
        <strain evidence="3">FP-58527</strain>
    </source>
</reference>
<dbReference type="HOGENOM" id="CLU_2133561_0_0_1"/>
<accession>S8DSP2</accession>
<name>S8DSP2_FOMSC</name>
<dbReference type="STRING" id="743788.S8DSP2"/>
<gene>
    <name evidence="2" type="ORF">FOMPIDRAFT_1055290</name>
</gene>